<reference evidence="2" key="1">
    <citation type="submission" date="2016-10" db="EMBL/GenBank/DDBJ databases">
        <authorList>
            <person name="Varghese N."/>
            <person name="Submissions S."/>
        </authorList>
    </citation>
    <scope>NUCLEOTIDE SEQUENCE [LARGE SCALE GENOMIC DNA]</scope>
    <source>
        <strain evidence="2">DSM 18610</strain>
    </source>
</reference>
<evidence type="ECO:0000313" key="2">
    <source>
        <dbReference type="Proteomes" id="UP000199572"/>
    </source>
</evidence>
<dbReference type="AlphaFoldDB" id="A0A1H9N9G5"/>
<gene>
    <name evidence="1" type="ORF">SAMN04488023_10794</name>
</gene>
<name>A0A1H9N9G5_9SPHI</name>
<accession>A0A1H9N9G5</accession>
<keyword evidence="2" id="KW-1185">Reference proteome</keyword>
<proteinExistence type="predicted"/>
<dbReference type="Proteomes" id="UP000199572">
    <property type="component" value="Unassembled WGS sequence"/>
</dbReference>
<protein>
    <submittedName>
        <fullName evidence="1">Uncharacterized protein</fullName>
    </submittedName>
</protein>
<organism evidence="1 2">
    <name type="scientific">Pedobacter rhizosphaerae</name>
    <dbReference type="NCBI Taxonomy" id="390241"/>
    <lineage>
        <taxon>Bacteria</taxon>
        <taxon>Pseudomonadati</taxon>
        <taxon>Bacteroidota</taxon>
        <taxon>Sphingobacteriia</taxon>
        <taxon>Sphingobacteriales</taxon>
        <taxon>Sphingobacteriaceae</taxon>
        <taxon>Pedobacter</taxon>
    </lineage>
</organism>
<sequence>MEASVFDLTKKSSLGIGRIYRDKNTQQSTG</sequence>
<dbReference type="EMBL" id="FOGG01000007">
    <property type="protein sequence ID" value="SER32033.1"/>
    <property type="molecule type" value="Genomic_DNA"/>
</dbReference>
<evidence type="ECO:0000313" key="1">
    <source>
        <dbReference type="EMBL" id="SER32033.1"/>
    </source>
</evidence>